<evidence type="ECO:0000313" key="3">
    <source>
        <dbReference type="Proteomes" id="UP000242188"/>
    </source>
</evidence>
<dbReference type="EMBL" id="NEDP02076738">
    <property type="protein sequence ID" value="OWF35188.1"/>
    <property type="molecule type" value="Genomic_DNA"/>
</dbReference>
<organism evidence="2 3">
    <name type="scientific">Mizuhopecten yessoensis</name>
    <name type="common">Japanese scallop</name>
    <name type="synonym">Patinopecten yessoensis</name>
    <dbReference type="NCBI Taxonomy" id="6573"/>
    <lineage>
        <taxon>Eukaryota</taxon>
        <taxon>Metazoa</taxon>
        <taxon>Spiralia</taxon>
        <taxon>Lophotrochozoa</taxon>
        <taxon>Mollusca</taxon>
        <taxon>Bivalvia</taxon>
        <taxon>Autobranchia</taxon>
        <taxon>Pteriomorphia</taxon>
        <taxon>Pectinida</taxon>
        <taxon>Pectinoidea</taxon>
        <taxon>Pectinidae</taxon>
        <taxon>Mizuhopecten</taxon>
    </lineage>
</organism>
<gene>
    <name evidence="2" type="ORF">KP79_PYT09667</name>
</gene>
<accession>A0A210PFC4</accession>
<proteinExistence type="predicted"/>
<name>A0A210PFC4_MIZYE</name>
<dbReference type="AlphaFoldDB" id="A0A210PFC4"/>
<feature type="compositionally biased region" description="Polar residues" evidence="1">
    <location>
        <begin position="304"/>
        <end position="318"/>
    </location>
</feature>
<protein>
    <submittedName>
        <fullName evidence="2">Uncharacterized protein</fullName>
    </submittedName>
</protein>
<feature type="region of interest" description="Disordered" evidence="1">
    <location>
        <begin position="298"/>
        <end position="318"/>
    </location>
</feature>
<feature type="region of interest" description="Disordered" evidence="1">
    <location>
        <begin position="1"/>
        <end position="51"/>
    </location>
</feature>
<feature type="compositionally biased region" description="Polar residues" evidence="1">
    <location>
        <begin position="13"/>
        <end position="35"/>
    </location>
</feature>
<evidence type="ECO:0000256" key="1">
    <source>
        <dbReference type="SAM" id="MobiDB-lite"/>
    </source>
</evidence>
<keyword evidence="3" id="KW-1185">Reference proteome</keyword>
<sequence>MTRSPTDRKLENTCRSTPRSKSYNSRRQSTGSSPFCTPKHSGKFQGVSGSTRLTRSLCKRQHRNGSWFTLTVPPGAMAVETPDRRKSTGSYNYRPSPAKLSLRRWANIDNVSTNKSSLKINKRRGLSNIQEHMHADERKLICKKAYIPLTNKQKQLQNRIKKYQEYANKYISVPKPFSLENSPSKQKLYIKCDSIPSSQSKPVVILHDLFDDQEQNATRHIVTVAAQSPNVSSRTRGSTSNSVNERVICINKDGTSTILCRRSGRPPNNADLAVPLEDVQRHTVSNRKLATSAIKRMFSPKPRPQNSAELSENTCAIL</sequence>
<comment type="caution">
    <text evidence="2">The sequence shown here is derived from an EMBL/GenBank/DDBJ whole genome shotgun (WGS) entry which is preliminary data.</text>
</comment>
<feature type="compositionally biased region" description="Basic and acidic residues" evidence="1">
    <location>
        <begin position="1"/>
        <end position="12"/>
    </location>
</feature>
<evidence type="ECO:0000313" key="2">
    <source>
        <dbReference type="EMBL" id="OWF35188.1"/>
    </source>
</evidence>
<dbReference type="Proteomes" id="UP000242188">
    <property type="component" value="Unassembled WGS sequence"/>
</dbReference>
<reference evidence="2 3" key="1">
    <citation type="journal article" date="2017" name="Nat. Ecol. Evol.">
        <title>Scallop genome provides insights into evolution of bilaterian karyotype and development.</title>
        <authorList>
            <person name="Wang S."/>
            <person name="Zhang J."/>
            <person name="Jiao W."/>
            <person name="Li J."/>
            <person name="Xun X."/>
            <person name="Sun Y."/>
            <person name="Guo X."/>
            <person name="Huan P."/>
            <person name="Dong B."/>
            <person name="Zhang L."/>
            <person name="Hu X."/>
            <person name="Sun X."/>
            <person name="Wang J."/>
            <person name="Zhao C."/>
            <person name="Wang Y."/>
            <person name="Wang D."/>
            <person name="Huang X."/>
            <person name="Wang R."/>
            <person name="Lv J."/>
            <person name="Li Y."/>
            <person name="Zhang Z."/>
            <person name="Liu B."/>
            <person name="Lu W."/>
            <person name="Hui Y."/>
            <person name="Liang J."/>
            <person name="Zhou Z."/>
            <person name="Hou R."/>
            <person name="Li X."/>
            <person name="Liu Y."/>
            <person name="Li H."/>
            <person name="Ning X."/>
            <person name="Lin Y."/>
            <person name="Zhao L."/>
            <person name="Xing Q."/>
            <person name="Dou J."/>
            <person name="Li Y."/>
            <person name="Mao J."/>
            <person name="Guo H."/>
            <person name="Dou H."/>
            <person name="Li T."/>
            <person name="Mu C."/>
            <person name="Jiang W."/>
            <person name="Fu Q."/>
            <person name="Fu X."/>
            <person name="Miao Y."/>
            <person name="Liu J."/>
            <person name="Yu Q."/>
            <person name="Li R."/>
            <person name="Liao H."/>
            <person name="Li X."/>
            <person name="Kong Y."/>
            <person name="Jiang Z."/>
            <person name="Chourrout D."/>
            <person name="Li R."/>
            <person name="Bao Z."/>
        </authorList>
    </citation>
    <scope>NUCLEOTIDE SEQUENCE [LARGE SCALE GENOMIC DNA]</scope>
    <source>
        <strain evidence="2 3">PY_sf001</strain>
    </source>
</reference>